<dbReference type="PANTHER" id="PTHR38674:SF1">
    <property type="entry name" value="ALKANE 1-MONOOXYGENASE 1"/>
    <property type="match status" value="1"/>
</dbReference>
<dbReference type="Proteomes" id="UP001161390">
    <property type="component" value="Unassembled WGS sequence"/>
</dbReference>
<reference evidence="14" key="2">
    <citation type="submission" date="2023-01" db="EMBL/GenBank/DDBJ databases">
        <title>Draft genome sequence of Algimonas porphyrae strain NBRC 108216.</title>
        <authorList>
            <person name="Sun Q."/>
            <person name="Mori K."/>
        </authorList>
    </citation>
    <scope>NUCLEOTIDE SEQUENCE</scope>
    <source>
        <strain evidence="14">NBRC 108216</strain>
    </source>
</reference>
<organism evidence="14 15">
    <name type="scientific">Algimonas porphyrae</name>
    <dbReference type="NCBI Taxonomy" id="1128113"/>
    <lineage>
        <taxon>Bacteria</taxon>
        <taxon>Pseudomonadati</taxon>
        <taxon>Pseudomonadota</taxon>
        <taxon>Alphaproteobacteria</taxon>
        <taxon>Maricaulales</taxon>
        <taxon>Robiginitomaculaceae</taxon>
        <taxon>Algimonas</taxon>
    </lineage>
</organism>
<evidence type="ECO:0000256" key="6">
    <source>
        <dbReference type="ARBA" id="ARBA00022723"/>
    </source>
</evidence>
<protein>
    <submittedName>
        <fullName evidence="14">Alkane 1-monooxygenase</fullName>
    </submittedName>
</protein>
<keyword evidence="15" id="KW-1185">Reference proteome</keyword>
<feature type="transmembrane region" description="Helical" evidence="12">
    <location>
        <begin position="42"/>
        <end position="62"/>
    </location>
</feature>
<evidence type="ECO:0000256" key="10">
    <source>
        <dbReference type="ARBA" id="ARBA00023033"/>
    </source>
</evidence>
<keyword evidence="8" id="KW-0560">Oxidoreductase</keyword>
<gene>
    <name evidence="14" type="primary">alkB</name>
    <name evidence="14" type="ORF">GCM10007854_20790</name>
</gene>
<keyword evidence="3" id="KW-1003">Cell membrane</keyword>
<evidence type="ECO:0000313" key="14">
    <source>
        <dbReference type="EMBL" id="GLQ21124.1"/>
    </source>
</evidence>
<name>A0ABQ5V0P1_9PROT</name>
<evidence type="ECO:0000313" key="15">
    <source>
        <dbReference type="Proteomes" id="UP001161390"/>
    </source>
</evidence>
<dbReference type="CDD" id="cd03512">
    <property type="entry name" value="Alkane-hydroxylase"/>
    <property type="match status" value="1"/>
</dbReference>
<comment type="similarity">
    <text evidence="2">Belongs to the fatty acid desaturase type 1 family. AlkB subfamily.</text>
</comment>
<feature type="domain" description="Fatty acid desaturase" evidence="13">
    <location>
        <begin position="109"/>
        <end position="326"/>
    </location>
</feature>
<dbReference type="RefSeq" id="WP_284372355.1">
    <property type="nucleotide sequence ID" value="NZ_BSNJ01000004.1"/>
</dbReference>
<evidence type="ECO:0000256" key="4">
    <source>
        <dbReference type="ARBA" id="ARBA00022519"/>
    </source>
</evidence>
<dbReference type="PANTHER" id="PTHR38674">
    <property type="entry name" value="ALKANE 1-MONOOXYGENASE 1"/>
    <property type="match status" value="1"/>
</dbReference>
<keyword evidence="4" id="KW-0997">Cell inner membrane</keyword>
<evidence type="ECO:0000256" key="5">
    <source>
        <dbReference type="ARBA" id="ARBA00022692"/>
    </source>
</evidence>
<sequence>MSVTSTLKARPSAKRHLWLVSLTYPTLPLLGLWLAVSLGQPGWVWLTTAIIFGLMPALDLLIGDDKNDILGLMEDEADQSLFYRYMVHSLLPLIYLTWLAGAWAAVNYSWPIWAYIGLGIGHGWGLTFAINSAHETGHKPDRISKWIALLMLAPSFLGHFRVEHNTGHHSDVATPRDHATARFGEGYWAFLTREIPGAWERSWRIESKRAARKSYAKWSLKNEVVQTVLLQILVWGAVIAWLGLAVIPYLIIAMVISVTALSSQNYLAHYGLLRDKRPDGKYLPAKPQHSWNTNSLMTNITSYNLARHSDHHAHPSRHYQYLRSFDDVPTLPYGYGIMYLLAYVPPLWRKVMDPLVLDNVDGDMSQVLTKELALAEGATR</sequence>
<evidence type="ECO:0000256" key="1">
    <source>
        <dbReference type="ARBA" id="ARBA00004429"/>
    </source>
</evidence>
<dbReference type="EMBL" id="BSNJ01000004">
    <property type="protein sequence ID" value="GLQ21124.1"/>
    <property type="molecule type" value="Genomic_DNA"/>
</dbReference>
<accession>A0ABQ5V0P1</accession>
<evidence type="ECO:0000256" key="2">
    <source>
        <dbReference type="ARBA" id="ARBA00010823"/>
    </source>
</evidence>
<evidence type="ECO:0000256" key="7">
    <source>
        <dbReference type="ARBA" id="ARBA00022989"/>
    </source>
</evidence>
<dbReference type="Pfam" id="PF00487">
    <property type="entry name" value="FA_desaturase"/>
    <property type="match status" value="1"/>
</dbReference>
<dbReference type="InterPro" id="IPR005804">
    <property type="entry name" value="FA_desaturase_dom"/>
</dbReference>
<evidence type="ECO:0000256" key="3">
    <source>
        <dbReference type="ARBA" id="ARBA00022475"/>
    </source>
</evidence>
<keyword evidence="11 12" id="KW-0472">Membrane</keyword>
<evidence type="ECO:0000256" key="9">
    <source>
        <dbReference type="ARBA" id="ARBA00023004"/>
    </source>
</evidence>
<keyword evidence="7 12" id="KW-1133">Transmembrane helix</keyword>
<feature type="transmembrane region" description="Helical" evidence="12">
    <location>
        <begin position="232"/>
        <end position="256"/>
    </location>
</feature>
<feature type="transmembrane region" description="Helical" evidence="12">
    <location>
        <begin position="112"/>
        <end position="131"/>
    </location>
</feature>
<feature type="transmembrane region" description="Helical" evidence="12">
    <location>
        <begin position="82"/>
        <end position="106"/>
    </location>
</feature>
<keyword evidence="10" id="KW-0503">Monooxygenase</keyword>
<comment type="caution">
    <text evidence="14">The sequence shown here is derived from an EMBL/GenBank/DDBJ whole genome shotgun (WGS) entry which is preliminary data.</text>
</comment>
<dbReference type="InterPro" id="IPR033885">
    <property type="entry name" value="AlkB/XylM"/>
</dbReference>
<feature type="transmembrane region" description="Helical" evidence="12">
    <location>
        <begin position="17"/>
        <end position="36"/>
    </location>
</feature>
<keyword evidence="9" id="KW-0408">Iron</keyword>
<evidence type="ECO:0000256" key="11">
    <source>
        <dbReference type="ARBA" id="ARBA00023136"/>
    </source>
</evidence>
<reference evidence="14" key="1">
    <citation type="journal article" date="2014" name="Int. J. Syst. Evol. Microbiol.">
        <title>Complete genome of a new Firmicutes species belonging to the dominant human colonic microbiota ('Ruminococcus bicirculans') reveals two chromosomes and a selective capacity to utilize plant glucans.</title>
        <authorList>
            <consortium name="NISC Comparative Sequencing Program"/>
            <person name="Wegmann U."/>
            <person name="Louis P."/>
            <person name="Goesmann A."/>
            <person name="Henrissat B."/>
            <person name="Duncan S.H."/>
            <person name="Flint H.J."/>
        </authorList>
    </citation>
    <scope>NUCLEOTIDE SEQUENCE</scope>
    <source>
        <strain evidence="14">NBRC 108216</strain>
    </source>
</reference>
<comment type="subcellular location">
    <subcellularLocation>
        <location evidence="1">Cell inner membrane</location>
        <topology evidence="1">Multi-pass membrane protein</topology>
    </subcellularLocation>
</comment>
<keyword evidence="5 12" id="KW-0812">Transmembrane</keyword>
<evidence type="ECO:0000256" key="8">
    <source>
        <dbReference type="ARBA" id="ARBA00023002"/>
    </source>
</evidence>
<keyword evidence="6" id="KW-0479">Metal-binding</keyword>
<evidence type="ECO:0000259" key="13">
    <source>
        <dbReference type="Pfam" id="PF00487"/>
    </source>
</evidence>
<proteinExistence type="inferred from homology"/>
<evidence type="ECO:0000256" key="12">
    <source>
        <dbReference type="SAM" id="Phobius"/>
    </source>
</evidence>